<accession>A0A8E4BRM2</accession>
<name>A0A8E4BRM2_9FIRM</name>
<organism evidence="1 2">
    <name type="scientific">Dialister hominis</name>
    <dbReference type="NCBI Taxonomy" id="2582419"/>
    <lineage>
        <taxon>Bacteria</taxon>
        <taxon>Bacillati</taxon>
        <taxon>Bacillota</taxon>
        <taxon>Negativicutes</taxon>
        <taxon>Veillonellales</taxon>
        <taxon>Veillonellaceae</taxon>
        <taxon>Dialister</taxon>
    </lineage>
</organism>
<protein>
    <submittedName>
        <fullName evidence="1">Uncharacterized protein</fullName>
    </submittedName>
</protein>
<reference evidence="2" key="1">
    <citation type="submission" date="2019-05" db="EMBL/GenBank/DDBJ databases">
        <title>Complete genome sequencing of Dialister sp. strain 5BBH33.</title>
        <authorList>
            <person name="Sakamoto M."/>
            <person name="Murakami T."/>
            <person name="Mori H."/>
        </authorList>
    </citation>
    <scope>NUCLEOTIDE SEQUENCE [LARGE SCALE GENOMIC DNA]</scope>
    <source>
        <strain evidence="2">5BBH33</strain>
    </source>
</reference>
<evidence type="ECO:0000313" key="1">
    <source>
        <dbReference type="EMBL" id="BBK24958.1"/>
    </source>
</evidence>
<dbReference type="KEGG" id="dho:Dia5BBH33_08930"/>
<evidence type="ECO:0000313" key="2">
    <source>
        <dbReference type="Proteomes" id="UP000320585"/>
    </source>
</evidence>
<proteinExistence type="predicted"/>
<dbReference type="AlphaFoldDB" id="A0A8E4BRM2"/>
<dbReference type="GeneID" id="92716107"/>
<gene>
    <name evidence="1" type="ORF">Dia5BBH33_08930</name>
</gene>
<dbReference type="RefSeq" id="WP_143332469.1">
    <property type="nucleotide sequence ID" value="NZ_AP019697.1"/>
</dbReference>
<keyword evidence="2" id="KW-1185">Reference proteome</keyword>
<sequence>MGRILKTIPVSGRNGEVIPEKLEIRNTLKDMRLMAVDAIQWTGKKGKFITDTGRGLTIQGAEEETGVAWLRAGKRQPILADLDAVVPSGKDELICRICFQGIRGGVRCPLKDGNVCYRHCEKCRYGHWTGGYYACRYRYKKGPALW</sequence>
<dbReference type="Proteomes" id="UP000320585">
    <property type="component" value="Chromosome"/>
</dbReference>
<dbReference type="EMBL" id="AP019697">
    <property type="protein sequence ID" value="BBK24958.1"/>
    <property type="molecule type" value="Genomic_DNA"/>
</dbReference>